<evidence type="ECO:0000313" key="3">
    <source>
        <dbReference type="Proteomes" id="UP000663859"/>
    </source>
</evidence>
<dbReference type="EMBL" id="CAJNOB010000052">
    <property type="protein sequence ID" value="CAF0703354.1"/>
    <property type="molecule type" value="Genomic_DNA"/>
</dbReference>
<accession>A0A8J2BLK0</accession>
<organism evidence="2 3">
    <name type="scientific">Candidatus Methylacidithermus pantelleriae</name>
    <dbReference type="NCBI Taxonomy" id="2744239"/>
    <lineage>
        <taxon>Bacteria</taxon>
        <taxon>Pseudomonadati</taxon>
        <taxon>Verrucomicrobiota</taxon>
        <taxon>Methylacidiphilae</taxon>
        <taxon>Methylacidiphilales</taxon>
        <taxon>Methylacidiphilaceae</taxon>
        <taxon>Candidatus Methylacidithermus</taxon>
    </lineage>
</organism>
<evidence type="ECO:0000313" key="2">
    <source>
        <dbReference type="EMBL" id="CAF0703354.1"/>
    </source>
</evidence>
<dbReference type="AlphaFoldDB" id="A0A8J2BLK0"/>
<evidence type="ECO:0008006" key="4">
    <source>
        <dbReference type="Google" id="ProtNLM"/>
    </source>
</evidence>
<reference evidence="2" key="1">
    <citation type="submission" date="2021-02" db="EMBL/GenBank/DDBJ databases">
        <authorList>
            <person name="Cremers G."/>
            <person name="Picone N."/>
        </authorList>
    </citation>
    <scope>NUCLEOTIDE SEQUENCE</scope>
    <source>
        <strain evidence="2">PQ17</strain>
    </source>
</reference>
<dbReference type="Proteomes" id="UP000663859">
    <property type="component" value="Unassembled WGS sequence"/>
</dbReference>
<keyword evidence="3" id="KW-1185">Reference proteome</keyword>
<sequence>MVIDADLTEFFDGIPHAVLMKSLAGTISDGAMLAALKSLPGNLGRGARRSGKGSGGRPRPRIEGVGHHQEFLSFVFWPISLSRQFILP</sequence>
<comment type="caution">
    <text evidence="2">The sequence shown here is derived from an EMBL/GenBank/DDBJ whole genome shotgun (WGS) entry which is preliminary data.</text>
</comment>
<name>A0A8J2BLK0_9BACT</name>
<evidence type="ECO:0000256" key="1">
    <source>
        <dbReference type="SAM" id="MobiDB-lite"/>
    </source>
</evidence>
<protein>
    <recommendedName>
        <fullName evidence="4">Reverse transcriptase domain-containing protein</fullName>
    </recommendedName>
</protein>
<feature type="region of interest" description="Disordered" evidence="1">
    <location>
        <begin position="42"/>
        <end position="63"/>
    </location>
</feature>
<gene>
    <name evidence="2" type="ORF">MPNT_560008</name>
</gene>
<proteinExistence type="predicted"/>